<dbReference type="EMBL" id="CYGY02000202">
    <property type="protein sequence ID" value="SIT52130.1"/>
    <property type="molecule type" value="Genomic_DNA"/>
</dbReference>
<dbReference type="Gene3D" id="4.10.430.10">
    <property type="entry name" value="Histone-like protein H-NS, C-terminal domain"/>
    <property type="match status" value="1"/>
</dbReference>
<evidence type="ECO:0000313" key="3">
    <source>
        <dbReference type="Proteomes" id="UP000195569"/>
    </source>
</evidence>
<dbReference type="RefSeq" id="WP_087740420.1">
    <property type="nucleotide sequence ID" value="NZ_CYGY02000202.1"/>
</dbReference>
<dbReference type="AlphaFoldDB" id="A0A1N7SXN5"/>
<proteinExistence type="predicted"/>
<dbReference type="InterPro" id="IPR037150">
    <property type="entry name" value="H-NS_C_dom_sf"/>
</dbReference>
<sequence>MDERKRDSMVAYLRRRMAEVGIEPDDLAAAIAEDQLKQKTARYRSATGEIWSGDGEMPQWLKQAISAGQSLEHFAVEHAAPAAPAMTETRTKVDWSQDPFAGSRLAAAQPSHRDT</sequence>
<keyword evidence="3" id="KW-1185">Reference proteome</keyword>
<dbReference type="Pfam" id="PF00816">
    <property type="entry name" value="Histone_HNS"/>
    <property type="match status" value="1"/>
</dbReference>
<dbReference type="SUPFAM" id="SSF81273">
    <property type="entry name" value="H-NS histone-like proteins"/>
    <property type="match status" value="1"/>
</dbReference>
<comment type="caution">
    <text evidence="2">The sequence shown here is derived from an EMBL/GenBank/DDBJ whole genome shotgun (WGS) entry which is preliminary data.</text>
</comment>
<keyword evidence="2" id="KW-0238">DNA-binding</keyword>
<organism evidence="2 3">
    <name type="scientific">Paraburkholderia piptadeniae</name>
    <dbReference type="NCBI Taxonomy" id="1701573"/>
    <lineage>
        <taxon>Bacteria</taxon>
        <taxon>Pseudomonadati</taxon>
        <taxon>Pseudomonadota</taxon>
        <taxon>Betaproteobacteria</taxon>
        <taxon>Burkholderiales</taxon>
        <taxon>Burkholderiaceae</taxon>
        <taxon>Paraburkholderia</taxon>
    </lineage>
</organism>
<protein>
    <submittedName>
        <fullName evidence="2">DNA-binding protein H-NS</fullName>
    </submittedName>
</protein>
<reference evidence="2" key="1">
    <citation type="submission" date="2016-12" db="EMBL/GenBank/DDBJ databases">
        <authorList>
            <person name="Moulin L."/>
        </authorList>
    </citation>
    <scope>NUCLEOTIDE SEQUENCE [LARGE SCALE GENOMIC DNA]</scope>
    <source>
        <strain evidence="2">STM 7183</strain>
    </source>
</reference>
<dbReference type="Proteomes" id="UP000195569">
    <property type="component" value="Unassembled WGS sequence"/>
</dbReference>
<name>A0A1N7SXN5_9BURK</name>
<dbReference type="OrthoDB" id="8966769at2"/>
<evidence type="ECO:0000313" key="2">
    <source>
        <dbReference type="EMBL" id="SIT52130.1"/>
    </source>
</evidence>
<accession>A0A1N7SXN5</accession>
<dbReference type="InterPro" id="IPR027444">
    <property type="entry name" value="H-NS_C_dom"/>
</dbReference>
<dbReference type="GO" id="GO:0003677">
    <property type="term" value="F:DNA binding"/>
    <property type="evidence" value="ECO:0007669"/>
    <property type="project" value="UniProtKB-KW"/>
</dbReference>
<feature type="domain" description="DNA-binding protein H-NS-like C-terminal" evidence="1">
    <location>
        <begin position="41"/>
        <end position="76"/>
    </location>
</feature>
<gene>
    <name evidence="2" type="ORF">BN2476_2020003</name>
</gene>
<evidence type="ECO:0000259" key="1">
    <source>
        <dbReference type="Pfam" id="PF00816"/>
    </source>
</evidence>